<organism evidence="2 3">
    <name type="scientific">Paraburkholderia dinghuensis</name>
    <dbReference type="NCBI Taxonomy" id="2305225"/>
    <lineage>
        <taxon>Bacteria</taxon>
        <taxon>Pseudomonadati</taxon>
        <taxon>Pseudomonadota</taxon>
        <taxon>Betaproteobacteria</taxon>
        <taxon>Burkholderiales</taxon>
        <taxon>Burkholderiaceae</taxon>
        <taxon>Paraburkholderia</taxon>
    </lineage>
</organism>
<sequence length="97" mass="10763">MRIFLLFGGNIRGDANKLALAELPVPNCTTLSRRAQTLKVALPAQRPNESMHLVLDSTGLTVCVEGAWKVGKRGWSRRRTLRKVHIEVDVNAGRICI</sequence>
<dbReference type="InterPro" id="IPR025668">
    <property type="entry name" value="Tnp_DDE_dom"/>
</dbReference>
<protein>
    <recommendedName>
        <fullName evidence="1">Transposase DDE domain-containing protein</fullName>
    </recommendedName>
</protein>
<dbReference type="AlphaFoldDB" id="A0A3N6MRP7"/>
<reference evidence="2 3" key="1">
    <citation type="submission" date="2018-11" db="EMBL/GenBank/DDBJ databases">
        <title>Paraburkholderia sp. DHOA04, isolated from soil.</title>
        <authorList>
            <person name="Gao Z.-H."/>
            <person name="Qiu L.-H."/>
            <person name="Fu J.-C."/>
        </authorList>
    </citation>
    <scope>NUCLEOTIDE SEQUENCE [LARGE SCALE GENOMIC DNA]</scope>
    <source>
        <strain evidence="2 3">DHOA04</strain>
    </source>
</reference>
<comment type="caution">
    <text evidence="2">The sequence shown here is derived from an EMBL/GenBank/DDBJ whole genome shotgun (WGS) entry which is preliminary data.</text>
</comment>
<name>A0A3N6MRP7_9BURK</name>
<dbReference type="Proteomes" id="UP000272778">
    <property type="component" value="Unassembled WGS sequence"/>
</dbReference>
<keyword evidence="3" id="KW-1185">Reference proteome</keyword>
<dbReference type="OrthoDB" id="8451553at2"/>
<dbReference type="EMBL" id="RQIS01000007">
    <property type="protein sequence ID" value="RQH06644.1"/>
    <property type="molecule type" value="Genomic_DNA"/>
</dbReference>
<evidence type="ECO:0000313" key="3">
    <source>
        <dbReference type="Proteomes" id="UP000272778"/>
    </source>
</evidence>
<proteinExistence type="predicted"/>
<gene>
    <name evidence="2" type="ORF">D1Y85_11010</name>
</gene>
<evidence type="ECO:0000259" key="1">
    <source>
        <dbReference type="Pfam" id="PF13737"/>
    </source>
</evidence>
<evidence type="ECO:0000313" key="2">
    <source>
        <dbReference type="EMBL" id="RQH06644.1"/>
    </source>
</evidence>
<dbReference type="Pfam" id="PF13737">
    <property type="entry name" value="DDE_Tnp_1_5"/>
    <property type="match status" value="1"/>
</dbReference>
<accession>A0A3N6MRP7</accession>
<feature type="domain" description="Transposase DDE" evidence="1">
    <location>
        <begin position="17"/>
        <end position="63"/>
    </location>
</feature>